<proteinExistence type="predicted"/>
<evidence type="ECO:0000313" key="1">
    <source>
        <dbReference type="EMBL" id="KMS64905.1"/>
    </source>
</evidence>
<dbReference type="AlphaFoldDB" id="A0A0J8BGK1"/>
<name>A0A0J8BGK1_BETVV</name>
<protein>
    <submittedName>
        <fullName evidence="1">Uncharacterized protein</fullName>
    </submittedName>
</protein>
<feature type="non-terminal residue" evidence="1">
    <location>
        <position position="181"/>
    </location>
</feature>
<gene>
    <name evidence="1" type="ORF">BVRB_041450</name>
</gene>
<dbReference type="OrthoDB" id="10268090at2759"/>
<keyword evidence="2" id="KW-1185">Reference proteome</keyword>
<evidence type="ECO:0000313" key="2">
    <source>
        <dbReference type="Proteomes" id="UP000035740"/>
    </source>
</evidence>
<reference evidence="1 2" key="1">
    <citation type="journal article" date="2014" name="Nature">
        <title>The genome of the recently domesticated crop plant sugar beet (Beta vulgaris).</title>
        <authorList>
            <person name="Dohm J.C."/>
            <person name="Minoche A.E."/>
            <person name="Holtgrawe D."/>
            <person name="Capella-Gutierrez S."/>
            <person name="Zakrzewski F."/>
            <person name="Tafer H."/>
            <person name="Rupp O."/>
            <person name="Sorensen T.R."/>
            <person name="Stracke R."/>
            <person name="Reinhardt R."/>
            <person name="Goesmann A."/>
            <person name="Kraft T."/>
            <person name="Schulz B."/>
            <person name="Stadler P.F."/>
            <person name="Schmidt T."/>
            <person name="Gabaldon T."/>
            <person name="Lehrach H."/>
            <person name="Weisshaar B."/>
            <person name="Himmelbauer H."/>
        </authorList>
    </citation>
    <scope>NUCLEOTIDE SEQUENCE [LARGE SCALE GENOMIC DNA]</scope>
    <source>
        <tissue evidence="1">Taproot</tissue>
    </source>
</reference>
<feature type="non-terminal residue" evidence="1">
    <location>
        <position position="1"/>
    </location>
</feature>
<sequence>ADAFALKYDNDRGKWTGPSATAVVDTRIVRRTASLARLHPERHFKLNPKFEYRELHESDSFLSAVVPTTLAMLQSPVKWALSMPLINRVTEMLMPQPKDESGPDELTRRENWFRFRIEAKTEQNEQILFDLAGGDFYDVSAETAALAAICILDEKEAILKELQGGGIFTPAFALGERYLGR</sequence>
<dbReference type="EMBL" id="KQ118991">
    <property type="protein sequence ID" value="KMS64905.1"/>
    <property type="molecule type" value="Genomic_DNA"/>
</dbReference>
<organism evidence="1 2">
    <name type="scientific">Beta vulgaris subsp. vulgaris</name>
    <name type="common">Beet</name>
    <dbReference type="NCBI Taxonomy" id="3555"/>
    <lineage>
        <taxon>Eukaryota</taxon>
        <taxon>Viridiplantae</taxon>
        <taxon>Streptophyta</taxon>
        <taxon>Embryophyta</taxon>
        <taxon>Tracheophyta</taxon>
        <taxon>Spermatophyta</taxon>
        <taxon>Magnoliopsida</taxon>
        <taxon>eudicotyledons</taxon>
        <taxon>Gunneridae</taxon>
        <taxon>Pentapetalae</taxon>
        <taxon>Caryophyllales</taxon>
        <taxon>Chenopodiaceae</taxon>
        <taxon>Betoideae</taxon>
        <taxon>Beta</taxon>
    </lineage>
</organism>
<accession>A0A0J8BGK1</accession>
<dbReference type="Proteomes" id="UP000035740">
    <property type="component" value="Unassembled WGS sequence"/>
</dbReference>